<proteinExistence type="predicted"/>
<reference evidence="2 3" key="1">
    <citation type="submission" date="2023-07" db="EMBL/GenBank/DDBJ databases">
        <title>Bacillus lucianemedeirus sp. nov, a new species isolated from an immunobiological production facility.</title>
        <authorList>
            <person name="Costa L.V."/>
            <person name="Miranda R.V.S.L."/>
            <person name="Brandao M.L.L."/>
            <person name="Reis C.M.F."/>
            <person name="Frazao A.M."/>
            <person name="Cruz F.V."/>
            <person name="Baio P.V.P."/>
            <person name="Veras J.F.C."/>
            <person name="Ramos J.N."/>
            <person name="Vieira V."/>
        </authorList>
    </citation>
    <scope>NUCLEOTIDE SEQUENCE [LARGE SCALE GENOMIC DNA]</scope>
    <source>
        <strain evidence="2 3">B190/17</strain>
    </source>
</reference>
<feature type="transmembrane region" description="Helical" evidence="1">
    <location>
        <begin position="188"/>
        <end position="206"/>
    </location>
</feature>
<sequence>YYLGDIIPMSPNIKIKKLDLVFKAHRNIYKLLKENDILMDRNKMLEYIEPNFNNNSSINFDALTEYVNTLIDEENSSLKTKCEKIIKNTETSLDKFVEDSVTIAIIESLDEQELDEYIKNNRSSNFYYRYYGEFYKKYRRYTRPIVAILDLESGNIDILAKEFIKEELQEGNEHKIEVKELSKNSPTIIGWIVGYIASSFIGNVFINALDNKRATLEDETPREDDEPLNPEVVRLREAIRQLQDVTVADEFNDKIVNIEDYKAKRGLRSVNETIKRNVKDTFEKNEFLNSNIEITPLEDIDEENEDE</sequence>
<evidence type="ECO:0000313" key="3">
    <source>
        <dbReference type="Proteomes" id="UP001619911"/>
    </source>
</evidence>
<keyword evidence="1" id="KW-0472">Membrane</keyword>
<gene>
    <name evidence="2" type="ORF">QYG89_16870</name>
</gene>
<keyword evidence="1" id="KW-1133">Transmembrane helix</keyword>
<dbReference type="EMBL" id="JAUIYO010000040">
    <property type="protein sequence ID" value="MFK2827289.1"/>
    <property type="molecule type" value="Genomic_DNA"/>
</dbReference>
<dbReference type="Proteomes" id="UP001619911">
    <property type="component" value="Unassembled WGS sequence"/>
</dbReference>
<keyword evidence="3" id="KW-1185">Reference proteome</keyword>
<evidence type="ECO:0000313" key="2">
    <source>
        <dbReference type="EMBL" id="MFK2827289.1"/>
    </source>
</evidence>
<keyword evidence="1" id="KW-0812">Transmembrane</keyword>
<name>A0ABW8IDR3_9BACI</name>
<feature type="non-terminal residue" evidence="2">
    <location>
        <position position="1"/>
    </location>
</feature>
<dbReference type="RefSeq" id="WP_404319403.1">
    <property type="nucleotide sequence ID" value="NZ_JAUIYO010000040.1"/>
</dbReference>
<accession>A0ABW8IDR3</accession>
<evidence type="ECO:0000256" key="1">
    <source>
        <dbReference type="SAM" id="Phobius"/>
    </source>
</evidence>
<protein>
    <submittedName>
        <fullName evidence="2">Uncharacterized protein</fullName>
    </submittedName>
</protein>
<organism evidence="2 3">
    <name type="scientific">Bacillus lumedeiriae</name>
    <dbReference type="NCBI Taxonomy" id="3058829"/>
    <lineage>
        <taxon>Bacteria</taxon>
        <taxon>Bacillati</taxon>
        <taxon>Bacillota</taxon>
        <taxon>Bacilli</taxon>
        <taxon>Bacillales</taxon>
        <taxon>Bacillaceae</taxon>
        <taxon>Bacillus</taxon>
    </lineage>
</organism>
<comment type="caution">
    <text evidence="2">The sequence shown here is derived from an EMBL/GenBank/DDBJ whole genome shotgun (WGS) entry which is preliminary data.</text>
</comment>